<dbReference type="GO" id="GO:0005975">
    <property type="term" value="P:carbohydrate metabolic process"/>
    <property type="evidence" value="ECO:0007669"/>
    <property type="project" value="InterPro"/>
</dbReference>
<feature type="compositionally biased region" description="Basic and acidic residues" evidence="6">
    <location>
        <begin position="372"/>
        <end position="387"/>
    </location>
</feature>
<dbReference type="Pfam" id="PF02225">
    <property type="entry name" value="PA"/>
    <property type="match status" value="1"/>
</dbReference>
<feature type="region of interest" description="Disordered" evidence="6">
    <location>
        <begin position="299"/>
        <end position="325"/>
    </location>
</feature>
<dbReference type="GO" id="GO:1904380">
    <property type="term" value="P:endoplasmic reticulum mannose trimming"/>
    <property type="evidence" value="ECO:0007669"/>
    <property type="project" value="InterPro"/>
</dbReference>
<sequence length="988" mass="106863">MFAAAYDGVHKYSREGFWYPDVDMFSSGPHRGARRIFESLMAFYPGMQVLLGELSPSSHSLNGFFLVRELLGLLPERFSYAGWKVDGGGGMHPLRPELLESCYFLHRATMGLGIKAGSPKEKGPLDDGRDDSKSSSTSEAASSTGWRWAADFALHALYNLTSAPCGHAAVKAVSPETTGVIAEGPSLDGTPVGEKATRRRPELHDDMPSYFLSETLQYLYLTFDDENVLHMDVEREWVFNTEAHPMHRVAVAKKQDHEDRDKERVISALRRSLSSRPLSQRKKPARSVALLSTSEAILGGRNSTTKDESSTATEEDAWTNVTTRSDYEEQVGAARGVRIEARRRGVSDQRNRSASMDDFAAELLEPPGKNTATDRADGTAHGEERLRLNVAASSLSRLGRGDGRSLSPSCPNVGHPSLRWIHALSGGQDYTDFYLTSMDDDDDDNGPGPSDDGGGETTHHVVGIGAGLGGGVGDATALNSAGLYGAGMLHHRGRSSDGALFCPVDADALEKGQEEEEKLLYETKSPPGTSRYDMGNQGLFDVATFTDGVGFFIRHVDSGETMEMTIVDDDRGGVAPGEEVVDESLVLVKGVVPRPPKNTGGGLSPDAMSLGGGPRNTFGKTKLVSALRSIFGRTHDLGSEARGGNALVEYQQPYPLETAIISDLKGNSFACEVRIMTHPKAPLGSDKFPDRTSIEKENPGEMLARYPCSAGVFGPAKLSSLVETGGLLVAGELLRPKPSDPHGCSEPIENEVCENADASRYNVSLFDPPMVPPDTCRERGRGMVHLVHRGGCRFHSKVWNAYRKGSAEAIIVINNDPNELFVMSGGIDKHNYKSGKEPASVLISGNDGAKLVKILEEVERNSHNNEGASNIDAVISLRTQDVPLISESAESSNGQSASAVSTLWEKLRMWPLLLSNIDVIQVLGVSGWGIQAKAVPIGNTHEMAQRSSNAQRENGREANAAKGGKAKRTRKPNKEWQLLILEHNVNHN</sequence>
<dbReference type="AlphaFoldDB" id="A0A7S4HYC4"/>
<dbReference type="GO" id="GO:0004571">
    <property type="term" value="F:mannosyl-oligosaccharide 1,2-alpha-mannosidase activity"/>
    <property type="evidence" value="ECO:0007669"/>
    <property type="project" value="InterPro"/>
</dbReference>
<feature type="region of interest" description="Disordered" evidence="6">
    <location>
        <begin position="942"/>
        <end position="973"/>
    </location>
</feature>
<evidence type="ECO:0000313" key="8">
    <source>
        <dbReference type="EMBL" id="CAE2213135.1"/>
    </source>
</evidence>
<keyword evidence="5" id="KW-0106">Calcium</keyword>
<evidence type="ECO:0000256" key="5">
    <source>
        <dbReference type="PIRSR" id="PIRSR601382-2"/>
    </source>
</evidence>
<dbReference type="InterPro" id="IPR044674">
    <property type="entry name" value="EDEM1/2/3"/>
</dbReference>
<dbReference type="GO" id="GO:0016020">
    <property type="term" value="C:membrane"/>
    <property type="evidence" value="ECO:0007669"/>
    <property type="project" value="InterPro"/>
</dbReference>
<feature type="domain" description="PA" evidence="7">
    <location>
        <begin position="766"/>
        <end position="851"/>
    </location>
</feature>
<evidence type="ECO:0000256" key="1">
    <source>
        <dbReference type="ARBA" id="ARBA00004240"/>
    </source>
</evidence>
<evidence type="ECO:0000256" key="2">
    <source>
        <dbReference type="ARBA" id="ARBA00007658"/>
    </source>
</evidence>
<feature type="binding site" evidence="5">
    <location>
        <position position="241"/>
    </location>
    <ligand>
        <name>Ca(2+)</name>
        <dbReference type="ChEBI" id="CHEBI:29108"/>
    </ligand>
</feature>
<gene>
    <name evidence="8" type="ORF">OAUR00152_LOCUS5338</name>
</gene>
<feature type="compositionally biased region" description="Basic and acidic residues" evidence="6">
    <location>
        <begin position="118"/>
        <end position="133"/>
    </location>
</feature>
<evidence type="ECO:0000256" key="6">
    <source>
        <dbReference type="SAM" id="MobiDB-lite"/>
    </source>
</evidence>
<protein>
    <recommendedName>
        <fullName evidence="7">PA domain-containing protein</fullName>
    </recommendedName>
</protein>
<comment type="subcellular location">
    <subcellularLocation>
        <location evidence="1">Endoplasmic reticulum</location>
    </subcellularLocation>
</comment>
<feature type="region of interest" description="Disordered" evidence="6">
    <location>
        <begin position="115"/>
        <end position="140"/>
    </location>
</feature>
<keyword evidence="5" id="KW-0479">Metal-binding</keyword>
<comment type="similarity">
    <text evidence="2">Belongs to the glycosyl hydrolase 47 family.</text>
</comment>
<dbReference type="SUPFAM" id="SSF48225">
    <property type="entry name" value="Seven-hairpin glycosidases"/>
    <property type="match status" value="2"/>
</dbReference>
<dbReference type="PANTHER" id="PTHR45679:SF6">
    <property type="entry name" value="ER DEGRADATION-ENHANCING ALPHA-MANNOSIDASE-LIKE PROTEIN 2"/>
    <property type="match status" value="1"/>
</dbReference>
<accession>A0A7S4HYC4</accession>
<feature type="region of interest" description="Disordered" evidence="6">
    <location>
        <begin position="591"/>
        <end position="612"/>
    </location>
</feature>
<dbReference type="Gene3D" id="1.50.10.10">
    <property type="match status" value="1"/>
</dbReference>
<dbReference type="CDD" id="cd00538">
    <property type="entry name" value="PA"/>
    <property type="match status" value="1"/>
</dbReference>
<evidence type="ECO:0000256" key="3">
    <source>
        <dbReference type="ARBA" id="ARBA00022824"/>
    </source>
</evidence>
<organism evidence="8">
    <name type="scientific">Odontella aurita</name>
    <dbReference type="NCBI Taxonomy" id="265563"/>
    <lineage>
        <taxon>Eukaryota</taxon>
        <taxon>Sar</taxon>
        <taxon>Stramenopiles</taxon>
        <taxon>Ochrophyta</taxon>
        <taxon>Bacillariophyta</taxon>
        <taxon>Mediophyceae</taxon>
        <taxon>Biddulphiophycidae</taxon>
        <taxon>Eupodiscales</taxon>
        <taxon>Odontellaceae</taxon>
        <taxon>Odontella</taxon>
    </lineage>
</organism>
<reference evidence="8" key="1">
    <citation type="submission" date="2021-01" db="EMBL/GenBank/DDBJ databases">
        <authorList>
            <person name="Corre E."/>
            <person name="Pelletier E."/>
            <person name="Niang G."/>
            <person name="Scheremetjew M."/>
            <person name="Finn R."/>
            <person name="Kale V."/>
            <person name="Holt S."/>
            <person name="Cochrane G."/>
            <person name="Meng A."/>
            <person name="Brown T."/>
            <person name="Cohen L."/>
        </authorList>
    </citation>
    <scope>NUCLEOTIDE SEQUENCE</scope>
    <source>
        <strain evidence="8">Isolate 1302-5</strain>
    </source>
</reference>
<dbReference type="EMBL" id="HBKQ01007936">
    <property type="protein sequence ID" value="CAE2213135.1"/>
    <property type="molecule type" value="Transcribed_RNA"/>
</dbReference>
<dbReference type="Pfam" id="PF01532">
    <property type="entry name" value="Glyco_hydro_47"/>
    <property type="match status" value="1"/>
</dbReference>
<keyword evidence="4" id="KW-0325">Glycoprotein</keyword>
<dbReference type="InterPro" id="IPR012341">
    <property type="entry name" value="6hp_glycosidase-like_sf"/>
</dbReference>
<name>A0A7S4HYC4_9STRA</name>
<dbReference type="GO" id="GO:0044322">
    <property type="term" value="C:endoplasmic reticulum quality control compartment"/>
    <property type="evidence" value="ECO:0007669"/>
    <property type="project" value="GOC"/>
</dbReference>
<dbReference type="Gene3D" id="3.50.30.30">
    <property type="match status" value="1"/>
</dbReference>
<evidence type="ECO:0000259" key="7">
    <source>
        <dbReference type="Pfam" id="PF02225"/>
    </source>
</evidence>
<dbReference type="InterPro" id="IPR036026">
    <property type="entry name" value="Seven-hairpin_glycosidases"/>
</dbReference>
<evidence type="ECO:0000256" key="4">
    <source>
        <dbReference type="ARBA" id="ARBA00023180"/>
    </source>
</evidence>
<dbReference type="InterPro" id="IPR003137">
    <property type="entry name" value="PA_domain"/>
</dbReference>
<dbReference type="GO" id="GO:0005509">
    <property type="term" value="F:calcium ion binding"/>
    <property type="evidence" value="ECO:0007669"/>
    <property type="project" value="InterPro"/>
</dbReference>
<feature type="region of interest" description="Disordered" evidence="6">
    <location>
        <begin position="363"/>
        <end position="388"/>
    </location>
</feature>
<dbReference type="PANTHER" id="PTHR45679">
    <property type="entry name" value="ER DEGRADATION-ENHANCING ALPHA-MANNOSIDASE-LIKE PROTEIN 2"/>
    <property type="match status" value="1"/>
</dbReference>
<proteinExistence type="inferred from homology"/>
<feature type="region of interest" description="Disordered" evidence="6">
    <location>
        <begin position="434"/>
        <end position="459"/>
    </location>
</feature>
<dbReference type="InterPro" id="IPR001382">
    <property type="entry name" value="Glyco_hydro_47"/>
</dbReference>
<keyword evidence="3" id="KW-0256">Endoplasmic reticulum</keyword>
<comment type="cofactor">
    <cofactor evidence="5">
        <name>Ca(2+)</name>
        <dbReference type="ChEBI" id="CHEBI:29108"/>
    </cofactor>
</comment>